<evidence type="ECO:0000313" key="4">
    <source>
        <dbReference type="Proteomes" id="UP000009168"/>
    </source>
</evidence>
<feature type="compositionally biased region" description="Low complexity" evidence="1">
    <location>
        <begin position="713"/>
        <end position="732"/>
    </location>
</feature>
<reference evidence="4" key="1">
    <citation type="journal article" date="2006" name="PLoS Biol.">
        <title>Macronuclear genome sequence of the ciliate Tetrahymena thermophila, a model eukaryote.</title>
        <authorList>
            <person name="Eisen J.A."/>
            <person name="Coyne R.S."/>
            <person name="Wu M."/>
            <person name="Wu D."/>
            <person name="Thiagarajan M."/>
            <person name="Wortman J.R."/>
            <person name="Badger J.H."/>
            <person name="Ren Q."/>
            <person name="Amedeo P."/>
            <person name="Jones K.M."/>
            <person name="Tallon L.J."/>
            <person name="Delcher A.L."/>
            <person name="Salzberg S.L."/>
            <person name="Silva J.C."/>
            <person name="Haas B.J."/>
            <person name="Majoros W.H."/>
            <person name="Farzad M."/>
            <person name="Carlton J.M."/>
            <person name="Smith R.K. Jr."/>
            <person name="Garg J."/>
            <person name="Pearlman R.E."/>
            <person name="Karrer K.M."/>
            <person name="Sun L."/>
            <person name="Manning G."/>
            <person name="Elde N.C."/>
            <person name="Turkewitz A.P."/>
            <person name="Asai D.J."/>
            <person name="Wilkes D.E."/>
            <person name="Wang Y."/>
            <person name="Cai H."/>
            <person name="Collins K."/>
            <person name="Stewart B.A."/>
            <person name="Lee S.R."/>
            <person name="Wilamowska K."/>
            <person name="Weinberg Z."/>
            <person name="Ruzzo W.L."/>
            <person name="Wloga D."/>
            <person name="Gaertig J."/>
            <person name="Frankel J."/>
            <person name="Tsao C.-C."/>
            <person name="Gorovsky M.A."/>
            <person name="Keeling P.J."/>
            <person name="Waller R.F."/>
            <person name="Patron N.J."/>
            <person name="Cherry J.M."/>
            <person name="Stover N.A."/>
            <person name="Krieger C.J."/>
            <person name="del Toro C."/>
            <person name="Ryder H.F."/>
            <person name="Williamson S.C."/>
            <person name="Barbeau R.A."/>
            <person name="Hamilton E.P."/>
            <person name="Orias E."/>
        </authorList>
    </citation>
    <scope>NUCLEOTIDE SEQUENCE [LARGE SCALE GENOMIC DNA]</scope>
    <source>
        <strain evidence="4">SB210</strain>
    </source>
</reference>
<organism evidence="3 4">
    <name type="scientific">Tetrahymena thermophila (strain SB210)</name>
    <dbReference type="NCBI Taxonomy" id="312017"/>
    <lineage>
        <taxon>Eukaryota</taxon>
        <taxon>Sar</taxon>
        <taxon>Alveolata</taxon>
        <taxon>Ciliophora</taxon>
        <taxon>Intramacronucleata</taxon>
        <taxon>Oligohymenophorea</taxon>
        <taxon>Hymenostomatida</taxon>
        <taxon>Tetrahymenina</taxon>
        <taxon>Tetrahymenidae</taxon>
        <taxon>Tetrahymena</taxon>
    </lineage>
</organism>
<dbReference type="AlphaFoldDB" id="Q248F5"/>
<feature type="region of interest" description="Disordered" evidence="1">
    <location>
        <begin position="710"/>
        <end position="733"/>
    </location>
</feature>
<dbReference type="GeneID" id="7830934"/>
<keyword evidence="4" id="KW-1185">Reference proteome</keyword>
<dbReference type="HOGENOM" id="CLU_372814_0_0_1"/>
<sequence length="750" mass="87863">MIDHDKNKSQNDIQIPEQVSQHQELSSPESTIKRENKEIRLELQNKIKKISYASYLIVFVLGILISAIYLMVKVEDALSIFDDIYQNWANNFIVDIYEKQDGVPCEDKQYSSNLFQYKFYGSKIGCFCEKCSDKNQFTIFSLIKGQGLHEEQSIFNSLDSDYDRRARARIRRRRRLEQQKNNILQLVTQSEYTDVNLSDFDPILSYKILGRSCSNAKSLDKTKFFQDINSVDSMDIDFLLGGLNTEINLCVTRSKDRNFFSSNLNNKGKCSQGQILCKGIEKDKSYSFCINNGEKCPIRSFHIVPTSQVNEVKYVYEEQFNMQNGYTVLISRKQNSTMPISEINLYESDGPCIVNSNGQQKWRLSDENILYNPLINQLQSFKCKVDTRYIPVGFLIQKKNLYNYTQLLQNMINAQYPKFFLPQQKVFYELFYRNYIKFSSSCKSFLDDVQHLGNSISQIEKISISISVTSSVLCIFQIVDVVYIMYIVARKPPEEPYPIKKSKWFLIIYSILKYPLAFSLCILDYIILYKMVTCRELGQDIIVRKCTDDITSQQFATMRDSLSFYGIFFHIIICFCFWSADIDFMNLIRENFLMKQKKLTLFDEFFSLPKPNEYTQIQKKKNDDGIEMQNSERKVQDSLSEVVKKASNQSYGENQDNSCQNHSKLEQEKSNRSSKISVQKQQDQEQQIFVNQQLQEHHPQFVNHYSKKQEQIQNQFQNSPNEENPQNSNNNNCHVENDLIQLEEDNSFYQ</sequence>
<name>Q248F5_TETTS</name>
<feature type="transmembrane region" description="Helical" evidence="2">
    <location>
        <begin position="567"/>
        <end position="588"/>
    </location>
</feature>
<evidence type="ECO:0000313" key="3">
    <source>
        <dbReference type="EMBL" id="EAS04090.2"/>
    </source>
</evidence>
<dbReference type="RefSeq" id="XP_001024335.2">
    <property type="nucleotide sequence ID" value="XM_001024335.2"/>
</dbReference>
<feature type="compositionally biased region" description="Polar residues" evidence="1">
    <location>
        <begin position="673"/>
        <end position="684"/>
    </location>
</feature>
<feature type="transmembrane region" description="Helical" evidence="2">
    <location>
        <begin position="506"/>
        <end position="528"/>
    </location>
</feature>
<dbReference type="KEGG" id="tet:TTHERM_00532120"/>
<dbReference type="Proteomes" id="UP000009168">
    <property type="component" value="Unassembled WGS sequence"/>
</dbReference>
<feature type="transmembrane region" description="Helical" evidence="2">
    <location>
        <begin position="464"/>
        <end position="486"/>
    </location>
</feature>
<feature type="compositionally biased region" description="Polar residues" evidence="1">
    <location>
        <begin position="10"/>
        <end position="30"/>
    </location>
</feature>
<feature type="compositionally biased region" description="Polar residues" evidence="1">
    <location>
        <begin position="646"/>
        <end position="662"/>
    </location>
</feature>
<evidence type="ECO:0000256" key="2">
    <source>
        <dbReference type="SAM" id="Phobius"/>
    </source>
</evidence>
<evidence type="ECO:0000256" key="1">
    <source>
        <dbReference type="SAM" id="MobiDB-lite"/>
    </source>
</evidence>
<dbReference type="EMBL" id="GG662455">
    <property type="protein sequence ID" value="EAS04090.2"/>
    <property type="molecule type" value="Genomic_DNA"/>
</dbReference>
<keyword evidence="2" id="KW-1133">Transmembrane helix</keyword>
<keyword evidence="2" id="KW-0472">Membrane</keyword>
<feature type="region of interest" description="Disordered" evidence="1">
    <location>
        <begin position="1"/>
        <end position="30"/>
    </location>
</feature>
<gene>
    <name evidence="3" type="ORF">TTHERM_00532120</name>
</gene>
<accession>Q248F5</accession>
<proteinExistence type="predicted"/>
<feature type="region of interest" description="Disordered" evidence="1">
    <location>
        <begin position="644"/>
        <end position="684"/>
    </location>
</feature>
<protein>
    <submittedName>
        <fullName evidence="3">Transmembrane protein, putative</fullName>
    </submittedName>
</protein>
<dbReference type="InParanoid" id="Q248F5"/>
<feature type="transmembrane region" description="Helical" evidence="2">
    <location>
        <begin position="50"/>
        <end position="72"/>
    </location>
</feature>
<keyword evidence="2 3" id="KW-0812">Transmembrane</keyword>